<evidence type="ECO:0000256" key="41">
    <source>
        <dbReference type="SAM" id="Phobius"/>
    </source>
</evidence>
<feature type="compositionally biased region" description="Basic and acidic residues" evidence="40">
    <location>
        <begin position="44"/>
        <end position="56"/>
    </location>
</feature>
<keyword evidence="12" id="KW-0862">Zinc</keyword>
<sequence>MARGLGAPHWVAVGLLTWAALGLLVAGHGGHGDMYEDLHEDFHGHSHRHSHEDFHHGHSHAHGHGHTHESIWHGHTHGHDHGHSHEDLHHGHSYGHSHESLYHGGHGHDHEHSSGGYGESAAPGIKQDLDTVTLWAYALGATVLISAAPYFVLFLIPVESNSPRHRSLLQILLSFASGGLLGDAFLHLIPHALEPHSHHHLEQPGHGHSHSGRCDNASSSFSPVQDLRVSGYLNLAADLAHNFTDGLAIGASFRGGRGLGILTTMTVLLHEVPHEVGDFAILVQSGCSKKQVGGFIYVATVSVLPELLREASPLQSLLEVLGLLGGVVMMVLIAHLDAGVPAHPPPAMASQLRLRSALALVTGAGGGIGRAVSVRLAAEGAAVAACDLDGAAARETVRLLGGPGSEEGAPCGAHAAFQADVSETRAVRRLLEQVQACFSRPPSVVVSCAGITRDEFLLHMSEDDWDRVIAVNLKVGIFLVNQAAAQALVSSGCPGSIINISSIVGKVGNVGQTNYAASKAGVIGLTQTAAREFGRHGIRCNSVLPGFIKTPMIQKVPQKVLDKVTGMIPMGRVGDPEDVADVVAFLASGDSGYITGASVEVTGGLFM</sequence>
<evidence type="ECO:0000259" key="42">
    <source>
        <dbReference type="SMART" id="SM00822"/>
    </source>
</evidence>
<evidence type="ECO:0000256" key="9">
    <source>
        <dbReference type="ARBA" id="ARBA00022553"/>
    </source>
</evidence>
<dbReference type="GO" id="GO:0008210">
    <property type="term" value="P:estrogen metabolic process"/>
    <property type="evidence" value="ECO:0007669"/>
    <property type="project" value="UniProtKB-ARBA"/>
</dbReference>
<evidence type="ECO:0000256" key="32">
    <source>
        <dbReference type="ARBA" id="ARBA00065174"/>
    </source>
</evidence>
<evidence type="ECO:0000256" key="11">
    <source>
        <dbReference type="ARBA" id="ARBA00022832"/>
    </source>
</evidence>
<evidence type="ECO:0000256" key="6">
    <source>
        <dbReference type="ARBA" id="ARBA00012456"/>
    </source>
</evidence>
<evidence type="ECO:0000256" key="40">
    <source>
        <dbReference type="SAM" id="MobiDB-lite"/>
    </source>
</evidence>
<comment type="catalytic activity">
    <reaction evidence="22">
        <text>Zn(2+)(in) = Zn(2+)(out)</text>
        <dbReference type="Rhea" id="RHEA:29351"/>
        <dbReference type="ChEBI" id="CHEBI:29105"/>
    </reaction>
</comment>
<evidence type="ECO:0000256" key="27">
    <source>
        <dbReference type="ARBA" id="ARBA00043053"/>
    </source>
</evidence>
<evidence type="ECO:0000256" key="24">
    <source>
        <dbReference type="ARBA" id="ARBA00038485"/>
    </source>
</evidence>
<keyword evidence="15" id="KW-0560">Oxidoreductase</keyword>
<feature type="transmembrane region" description="Helical" evidence="41">
    <location>
        <begin position="6"/>
        <end position="26"/>
    </location>
</feature>
<evidence type="ECO:0000256" key="15">
    <source>
        <dbReference type="ARBA" id="ARBA00023002"/>
    </source>
</evidence>
<dbReference type="InterPro" id="IPR036291">
    <property type="entry name" value="NAD(P)-bd_dom_sf"/>
</dbReference>
<dbReference type="GO" id="GO:0005759">
    <property type="term" value="C:mitochondrial matrix"/>
    <property type="evidence" value="ECO:0007669"/>
    <property type="project" value="UniProtKB-SubCell"/>
</dbReference>
<dbReference type="GO" id="GO:0047035">
    <property type="term" value="F:testosterone dehydrogenase (NAD+) activity"/>
    <property type="evidence" value="ECO:0007669"/>
    <property type="project" value="UniProtKB-EC"/>
</dbReference>
<dbReference type="PRINTS" id="PR00081">
    <property type="entry name" value="GDHRDH"/>
</dbReference>
<dbReference type="InterPro" id="IPR003689">
    <property type="entry name" value="ZIP"/>
</dbReference>
<reference evidence="43 44" key="1">
    <citation type="journal article" date="2019" name="Mol. Ecol. Resour.">
        <title>Improving Illumina assemblies with Hi-C and long reads: an example with the North African dromedary.</title>
        <authorList>
            <person name="Elbers J.P."/>
            <person name="Rogers M.F."/>
            <person name="Perelman P.L."/>
            <person name="Proskuryakova A.A."/>
            <person name="Serdyukova N.A."/>
            <person name="Johnson W.E."/>
            <person name="Horin P."/>
            <person name="Corander J."/>
            <person name="Murphy D."/>
            <person name="Burger P.A."/>
        </authorList>
    </citation>
    <scope>NUCLEOTIDE SEQUENCE [LARGE SCALE GENOMIC DNA]</scope>
    <source>
        <strain evidence="43">Drom800</strain>
        <tissue evidence="43">Blood</tissue>
    </source>
</reference>
<evidence type="ECO:0000256" key="14">
    <source>
        <dbReference type="ARBA" id="ARBA00022989"/>
    </source>
</evidence>
<comment type="catalytic activity">
    <reaction evidence="31">
        <text>a (3R)-3-hydroxyacyl-CoA + NAD(+) = a 3-oxoacyl-CoA + NADH + H(+)</text>
        <dbReference type="Rhea" id="RHEA:32711"/>
        <dbReference type="ChEBI" id="CHEBI:15378"/>
        <dbReference type="ChEBI" id="CHEBI:57319"/>
        <dbReference type="ChEBI" id="CHEBI:57540"/>
        <dbReference type="ChEBI" id="CHEBI:57945"/>
        <dbReference type="ChEBI" id="CHEBI:90726"/>
        <dbReference type="EC" id="1.1.1.n12"/>
    </reaction>
    <physiologicalReaction direction="left-to-right" evidence="31">
        <dbReference type="Rhea" id="RHEA:32712"/>
    </physiologicalReaction>
</comment>
<feature type="region of interest" description="Disordered" evidence="40">
    <location>
        <begin position="197"/>
        <end position="218"/>
    </location>
</feature>
<dbReference type="EMBL" id="JWIN03000020">
    <property type="protein sequence ID" value="KAB1261259.1"/>
    <property type="molecule type" value="Genomic_DNA"/>
</dbReference>
<evidence type="ECO:0000313" key="43">
    <source>
        <dbReference type="EMBL" id="KAB1261259.1"/>
    </source>
</evidence>
<evidence type="ECO:0000256" key="16">
    <source>
        <dbReference type="ARBA" id="ARBA00023027"/>
    </source>
</evidence>
<comment type="catalytic activity">
    <reaction evidence="30">
        <text>17beta-hydroxy-5alpha-androstan-3-one + NAD(+) = 5alpha-androstan-3,17-dione + NADH + H(+)</text>
        <dbReference type="Rhea" id="RHEA:41992"/>
        <dbReference type="ChEBI" id="CHEBI:15378"/>
        <dbReference type="ChEBI" id="CHEBI:15994"/>
        <dbReference type="ChEBI" id="CHEBI:16330"/>
        <dbReference type="ChEBI" id="CHEBI:57540"/>
        <dbReference type="ChEBI" id="CHEBI:57945"/>
    </reaction>
    <physiologicalReaction direction="left-to-right" evidence="30">
        <dbReference type="Rhea" id="RHEA:41993"/>
    </physiologicalReaction>
</comment>
<feature type="region of interest" description="Disordered" evidence="40">
    <location>
        <begin position="44"/>
        <end position="121"/>
    </location>
</feature>
<dbReference type="GO" id="GO:0016020">
    <property type="term" value="C:membrane"/>
    <property type="evidence" value="ECO:0007669"/>
    <property type="project" value="InterPro"/>
</dbReference>
<dbReference type="EC" id="1.1.1.n12" evidence="6"/>
<dbReference type="Pfam" id="PF02535">
    <property type="entry name" value="Zip"/>
    <property type="match status" value="1"/>
</dbReference>
<keyword evidence="12" id="KW-0864">Zinc transport</keyword>
<evidence type="ECO:0000256" key="17">
    <source>
        <dbReference type="ARBA" id="ARBA00023098"/>
    </source>
</evidence>
<evidence type="ECO:0000256" key="26">
    <source>
        <dbReference type="ARBA" id="ARBA00042780"/>
    </source>
</evidence>
<comment type="catalytic activity">
    <reaction evidence="29">
        <text>testosterone + NAD(+) = androst-4-ene-3,17-dione + NADH + H(+)</text>
        <dbReference type="Rhea" id="RHEA:14929"/>
        <dbReference type="ChEBI" id="CHEBI:15378"/>
        <dbReference type="ChEBI" id="CHEBI:16422"/>
        <dbReference type="ChEBI" id="CHEBI:17347"/>
        <dbReference type="ChEBI" id="CHEBI:57540"/>
        <dbReference type="ChEBI" id="CHEBI:57945"/>
        <dbReference type="EC" id="1.1.1.239"/>
    </reaction>
    <physiologicalReaction direction="left-to-right" evidence="29">
        <dbReference type="Rhea" id="RHEA:14930"/>
    </physiologicalReaction>
</comment>
<keyword evidence="16" id="KW-0520">NAD</keyword>
<feature type="domain" description="Ketoreductase" evidence="42">
    <location>
        <begin position="357"/>
        <end position="551"/>
    </location>
</feature>
<organism evidence="43 44">
    <name type="scientific">Camelus dromedarius</name>
    <name type="common">Dromedary</name>
    <name type="synonym">Arabian camel</name>
    <dbReference type="NCBI Taxonomy" id="9838"/>
    <lineage>
        <taxon>Eukaryota</taxon>
        <taxon>Metazoa</taxon>
        <taxon>Chordata</taxon>
        <taxon>Craniata</taxon>
        <taxon>Vertebrata</taxon>
        <taxon>Euteleostomi</taxon>
        <taxon>Mammalia</taxon>
        <taxon>Eutheria</taxon>
        <taxon>Laurasiatheria</taxon>
        <taxon>Artiodactyla</taxon>
        <taxon>Tylopoda</taxon>
        <taxon>Camelidae</taxon>
        <taxon>Camelus</taxon>
    </lineage>
</organism>
<dbReference type="GO" id="GO:0006694">
    <property type="term" value="P:steroid biosynthetic process"/>
    <property type="evidence" value="ECO:0007669"/>
    <property type="project" value="UniProtKB-KW"/>
</dbReference>
<evidence type="ECO:0000256" key="38">
    <source>
        <dbReference type="ARBA" id="ARBA00083097"/>
    </source>
</evidence>
<name>A0A5N4CQN0_CAMDR</name>
<dbReference type="EC" id="1.1.1.239" evidence="33"/>
<evidence type="ECO:0000256" key="35">
    <source>
        <dbReference type="ARBA" id="ARBA00077835"/>
    </source>
</evidence>
<comment type="subunit">
    <text evidence="32">Heterotetramer with CBR4; contains two molecules of HSD17B8 and CBR4.</text>
</comment>
<evidence type="ECO:0000256" key="3">
    <source>
        <dbReference type="ARBA" id="ARBA00005194"/>
    </source>
</evidence>
<evidence type="ECO:0000256" key="25">
    <source>
        <dbReference type="ARBA" id="ARBA00039859"/>
    </source>
</evidence>
<evidence type="ECO:0000256" key="30">
    <source>
        <dbReference type="ARBA" id="ARBA00050435"/>
    </source>
</evidence>
<evidence type="ECO:0000256" key="22">
    <source>
        <dbReference type="ARBA" id="ARBA00034634"/>
    </source>
</evidence>
<dbReference type="EC" id="1.1.1.62" evidence="21"/>
<dbReference type="GO" id="GO:0006633">
    <property type="term" value="P:fatty acid biosynthetic process"/>
    <property type="evidence" value="ECO:0007669"/>
    <property type="project" value="UniProtKB-KW"/>
</dbReference>
<keyword evidence="9" id="KW-0597">Phosphoprotein</keyword>
<keyword evidence="44" id="KW-1185">Reference proteome</keyword>
<dbReference type="GO" id="GO:0004303">
    <property type="term" value="F:estradiol 17-beta-dehydrogenase [NAD(P)+] activity"/>
    <property type="evidence" value="ECO:0007669"/>
    <property type="project" value="UniProtKB-EC"/>
</dbReference>
<dbReference type="GO" id="GO:0006882">
    <property type="term" value="P:intracellular zinc ion homeostasis"/>
    <property type="evidence" value="ECO:0007669"/>
    <property type="project" value="TreeGrafter"/>
</dbReference>
<keyword evidence="17" id="KW-0443">Lipid metabolism</keyword>
<protein>
    <recommendedName>
        <fullName evidence="34">(3R)-3-hydroxyacyl-CoA dehydrogenase</fullName>
        <ecNumber evidence="33">1.1.1.239</ecNumber>
        <ecNumber evidence="21">1.1.1.62</ecNumber>
        <ecNumber evidence="6">1.1.1.n12</ecNumber>
    </recommendedName>
    <alternativeName>
        <fullName evidence="36">17-beta-hydroxysteroid dehydrogenase 8</fullName>
    </alternativeName>
    <alternativeName>
        <fullName evidence="35">3-ketoacyl-[acyl-carrier-protein] reductase alpha subunit</fullName>
    </alternativeName>
    <alternativeName>
        <fullName evidence="38">3-oxoacyl-[acyl-carrier-protein] reductase</fullName>
    </alternativeName>
    <alternativeName>
        <fullName evidence="39">Estradiol 17-beta-dehydrogenase 8</fullName>
    </alternativeName>
    <alternativeName>
        <fullName evidence="26">Solute carrier family 39 member 7</fullName>
    </alternativeName>
    <alternativeName>
        <fullName evidence="37">Testosterone 17-beta-dehydrogenase 8</fullName>
    </alternativeName>
    <alternativeName>
        <fullName evidence="25">Zinc transporter SLC39A7</fullName>
    </alternativeName>
    <alternativeName>
        <fullName evidence="27">Zrt-, Irt-like protein 7</fullName>
    </alternativeName>
</protein>
<dbReference type="Proteomes" id="UP000299084">
    <property type="component" value="Unassembled WGS sequence"/>
</dbReference>
<evidence type="ECO:0000256" key="34">
    <source>
        <dbReference type="ARBA" id="ARBA00070911"/>
    </source>
</evidence>
<keyword evidence="13" id="KW-0752">Steroid biosynthesis</keyword>
<evidence type="ECO:0000256" key="19">
    <source>
        <dbReference type="ARBA" id="ARBA00023136"/>
    </source>
</evidence>
<evidence type="ECO:0000313" key="44">
    <source>
        <dbReference type="Proteomes" id="UP000299084"/>
    </source>
</evidence>
<keyword evidence="20" id="KW-0275">Fatty acid biosynthesis</keyword>
<gene>
    <name evidence="43" type="ORF">Cadr_000022012</name>
</gene>
<dbReference type="InterPro" id="IPR057326">
    <property type="entry name" value="KR_dom"/>
</dbReference>
<dbReference type="PROSITE" id="PS00061">
    <property type="entry name" value="ADH_SHORT"/>
    <property type="match status" value="1"/>
</dbReference>
<dbReference type="PANTHER" id="PTHR16950:SF25">
    <property type="entry name" value="ZINC TRANSPORTER SLC39A7"/>
    <property type="match status" value="1"/>
</dbReference>
<dbReference type="FunFam" id="3.40.50.720:FF:000231">
    <property type="entry name" value="Estradiol 17-beta-dehydrogenase 8"/>
    <property type="match status" value="1"/>
</dbReference>
<dbReference type="PANTHER" id="PTHR16950">
    <property type="entry name" value="ZINC TRANSPORTER SLC39A7 HISTIDINE-RICH MEMBRANE PROTEIN KE4"/>
    <property type="match status" value="1"/>
</dbReference>
<dbReference type="AlphaFoldDB" id="A0A5N4CQN0"/>
<dbReference type="SUPFAM" id="SSF51735">
    <property type="entry name" value="NAD(P)-binding Rossmann-fold domains"/>
    <property type="match status" value="1"/>
</dbReference>
<dbReference type="PRINTS" id="PR00080">
    <property type="entry name" value="SDRFAMILY"/>
</dbReference>
<dbReference type="GO" id="GO:0005385">
    <property type="term" value="F:zinc ion transmembrane transporter activity"/>
    <property type="evidence" value="ECO:0007669"/>
    <property type="project" value="TreeGrafter"/>
</dbReference>
<evidence type="ECO:0000256" key="28">
    <source>
        <dbReference type="ARBA" id="ARBA00049069"/>
    </source>
</evidence>
<dbReference type="Gene3D" id="3.40.50.720">
    <property type="entry name" value="NAD(P)-binding Rossmann-like Domain"/>
    <property type="match status" value="1"/>
</dbReference>
<keyword evidence="12" id="KW-0406">Ion transport</keyword>
<keyword evidence="14 41" id="KW-1133">Transmembrane helix</keyword>
<dbReference type="InterPro" id="IPR002347">
    <property type="entry name" value="SDR_fam"/>
</dbReference>
<evidence type="ECO:0000256" key="18">
    <source>
        <dbReference type="ARBA" id="ARBA00023128"/>
    </source>
</evidence>
<accession>A0A5N4CQN0</accession>
<evidence type="ECO:0000256" key="13">
    <source>
        <dbReference type="ARBA" id="ARBA00022955"/>
    </source>
</evidence>
<dbReference type="STRING" id="9838.ENSCDRP00005031743"/>
<comment type="pathway">
    <text evidence="3">Lipid metabolism; fatty acid biosynthesis.</text>
</comment>
<evidence type="ECO:0000256" key="7">
    <source>
        <dbReference type="ARBA" id="ARBA00022448"/>
    </source>
</evidence>
<keyword evidence="18" id="KW-0496">Mitochondrion</keyword>
<comment type="similarity">
    <text evidence="5">Belongs to the short-chain dehydrogenases/reductases (SDR) family.</text>
</comment>
<evidence type="ECO:0000256" key="1">
    <source>
        <dbReference type="ARBA" id="ARBA00004257"/>
    </source>
</evidence>
<evidence type="ECO:0000256" key="31">
    <source>
        <dbReference type="ARBA" id="ARBA00052680"/>
    </source>
</evidence>
<dbReference type="Pfam" id="PF13561">
    <property type="entry name" value="adh_short_C2"/>
    <property type="match status" value="1"/>
</dbReference>
<comment type="caution">
    <text evidence="43">The sequence shown here is derived from an EMBL/GenBank/DDBJ whole genome shotgun (WGS) entry which is preliminary data.</text>
</comment>
<keyword evidence="11" id="KW-0276">Fatty acid metabolism</keyword>
<evidence type="ECO:0000256" key="29">
    <source>
        <dbReference type="ARBA" id="ARBA00050232"/>
    </source>
</evidence>
<evidence type="ECO:0000256" key="8">
    <source>
        <dbReference type="ARBA" id="ARBA00022516"/>
    </source>
</evidence>
<evidence type="ECO:0000256" key="5">
    <source>
        <dbReference type="ARBA" id="ARBA00006484"/>
    </source>
</evidence>
<evidence type="ECO:0000256" key="21">
    <source>
        <dbReference type="ARBA" id="ARBA00024072"/>
    </source>
</evidence>
<comment type="pathway">
    <text evidence="4">Lipid metabolism; mitochondrial fatty acid beta-oxidation.</text>
</comment>
<evidence type="ECO:0000256" key="33">
    <source>
        <dbReference type="ARBA" id="ARBA00066822"/>
    </source>
</evidence>
<feature type="transmembrane region" description="Helical" evidence="41">
    <location>
        <begin position="134"/>
        <end position="156"/>
    </location>
</feature>
<evidence type="ECO:0000256" key="36">
    <source>
        <dbReference type="ARBA" id="ARBA00081419"/>
    </source>
</evidence>
<evidence type="ECO:0000256" key="23">
    <source>
        <dbReference type="ARBA" id="ARBA00037929"/>
    </source>
</evidence>
<evidence type="ECO:0000256" key="37">
    <source>
        <dbReference type="ARBA" id="ARBA00081936"/>
    </source>
</evidence>
<feature type="transmembrane region" description="Helical" evidence="41">
    <location>
        <begin position="168"/>
        <end position="189"/>
    </location>
</feature>
<dbReference type="InterPro" id="IPR020904">
    <property type="entry name" value="Sc_DH/Rdtase_CS"/>
</dbReference>
<dbReference type="CDD" id="cd05333">
    <property type="entry name" value="BKR_SDR_c"/>
    <property type="match status" value="1"/>
</dbReference>
<keyword evidence="7" id="KW-0813">Transport</keyword>
<evidence type="ECO:0000256" key="10">
    <source>
        <dbReference type="ARBA" id="ARBA00022692"/>
    </source>
</evidence>
<evidence type="ECO:0000256" key="12">
    <source>
        <dbReference type="ARBA" id="ARBA00022906"/>
    </source>
</evidence>
<comment type="similarity">
    <text evidence="24">Belongs to the ZIP transporter (TC 2.A.5) family. KE4/Catsup subfamily.</text>
</comment>
<feature type="compositionally biased region" description="Basic and acidic residues" evidence="40">
    <location>
        <begin position="66"/>
        <end position="113"/>
    </location>
</feature>
<proteinExistence type="inferred from homology"/>
<comment type="subcellular location">
    <subcellularLocation>
        <location evidence="1">Golgi apparatus</location>
        <location evidence="1">cis-Golgi network membrane</location>
        <topology evidence="1">Multi-pass membrane protein</topology>
    </subcellularLocation>
    <subcellularLocation>
        <location evidence="2">Mitochondrion matrix</location>
    </subcellularLocation>
</comment>
<evidence type="ECO:0000256" key="20">
    <source>
        <dbReference type="ARBA" id="ARBA00023160"/>
    </source>
</evidence>
<comment type="pathway">
    <text evidence="23">Steroid biosynthesis; estrogen biosynthesis.</text>
</comment>
<keyword evidence="8" id="KW-0444">Lipid biosynthesis</keyword>
<comment type="catalytic activity">
    <reaction evidence="28">
        <text>17beta-estradiol + NAD(+) = estrone + NADH + H(+)</text>
        <dbReference type="Rhea" id="RHEA:24612"/>
        <dbReference type="ChEBI" id="CHEBI:15378"/>
        <dbReference type="ChEBI" id="CHEBI:16469"/>
        <dbReference type="ChEBI" id="CHEBI:17263"/>
        <dbReference type="ChEBI" id="CHEBI:57540"/>
        <dbReference type="ChEBI" id="CHEBI:57945"/>
        <dbReference type="EC" id="1.1.1.62"/>
    </reaction>
    <physiologicalReaction direction="left-to-right" evidence="28">
        <dbReference type="Rhea" id="RHEA:24613"/>
    </physiologicalReaction>
    <physiologicalReaction direction="right-to-left" evidence="28">
        <dbReference type="Rhea" id="RHEA:24614"/>
    </physiologicalReaction>
</comment>
<keyword evidence="19 41" id="KW-0472">Membrane</keyword>
<dbReference type="SMART" id="SM00822">
    <property type="entry name" value="PKS_KR"/>
    <property type="match status" value="1"/>
</dbReference>
<dbReference type="GO" id="GO:0005794">
    <property type="term" value="C:Golgi apparatus"/>
    <property type="evidence" value="ECO:0007669"/>
    <property type="project" value="UniProtKB-SubCell"/>
</dbReference>
<evidence type="ECO:0000256" key="2">
    <source>
        <dbReference type="ARBA" id="ARBA00004305"/>
    </source>
</evidence>
<evidence type="ECO:0000256" key="39">
    <source>
        <dbReference type="ARBA" id="ARBA00083258"/>
    </source>
</evidence>
<evidence type="ECO:0000256" key="4">
    <source>
        <dbReference type="ARBA" id="ARBA00005198"/>
    </source>
</evidence>
<keyword evidence="10 41" id="KW-0812">Transmembrane</keyword>